<dbReference type="RefSeq" id="XP_004335091.1">
    <property type="nucleotide sequence ID" value="XM_004335043.1"/>
</dbReference>
<dbReference type="Proteomes" id="UP000011083">
    <property type="component" value="Unassembled WGS sequence"/>
</dbReference>
<dbReference type="InterPro" id="IPR002110">
    <property type="entry name" value="Ankyrin_rpt"/>
</dbReference>
<dbReference type="PROSITE" id="PS50088">
    <property type="entry name" value="ANK_REPEAT"/>
    <property type="match status" value="1"/>
</dbReference>
<dbReference type="AlphaFoldDB" id="L8GK52"/>
<evidence type="ECO:0000256" key="1">
    <source>
        <dbReference type="PROSITE-ProRule" id="PRU00023"/>
    </source>
</evidence>
<name>L8GK52_ACACF</name>
<dbReference type="EMBL" id="KB008103">
    <property type="protein sequence ID" value="ELR13078.1"/>
    <property type="molecule type" value="Genomic_DNA"/>
</dbReference>
<dbReference type="SUPFAM" id="SSF48403">
    <property type="entry name" value="Ankyrin repeat"/>
    <property type="match status" value="1"/>
</dbReference>
<gene>
    <name evidence="4" type="ORF">ACA1_097640</name>
</gene>
<feature type="compositionally biased region" description="Basic and acidic residues" evidence="2">
    <location>
        <begin position="96"/>
        <end position="105"/>
    </location>
</feature>
<dbReference type="KEGG" id="acan:ACA1_097640"/>
<dbReference type="SMART" id="SM00256">
    <property type="entry name" value="FBOX"/>
    <property type="match status" value="1"/>
</dbReference>
<dbReference type="InterPro" id="IPR036047">
    <property type="entry name" value="F-box-like_dom_sf"/>
</dbReference>
<dbReference type="Gene3D" id="1.25.40.20">
    <property type="entry name" value="Ankyrin repeat-containing domain"/>
    <property type="match status" value="1"/>
</dbReference>
<evidence type="ECO:0000256" key="2">
    <source>
        <dbReference type="SAM" id="MobiDB-lite"/>
    </source>
</evidence>
<dbReference type="VEuPathDB" id="AmoebaDB:ACA1_097640"/>
<dbReference type="InterPro" id="IPR036770">
    <property type="entry name" value="Ankyrin_rpt-contain_sf"/>
</dbReference>
<feature type="region of interest" description="Disordered" evidence="2">
    <location>
        <begin position="1"/>
        <end position="110"/>
    </location>
</feature>
<feature type="region of interest" description="Disordered" evidence="2">
    <location>
        <begin position="546"/>
        <end position="651"/>
    </location>
</feature>
<evidence type="ECO:0000313" key="4">
    <source>
        <dbReference type="EMBL" id="ELR13078.1"/>
    </source>
</evidence>
<sequence length="651" mass="72214">MEERPVHDGGGPVVDDASPPAEVEGLDAARPTAEEAERDESHHGTTTAPRSRQWWPPASLGDDHPQPPPATDPSDASGSGSPEAEDGEAEAEEEVEAGRDAEHARRSWQTSLQAGQAAGVGAEAAARVVAEAVAVAVAVVEVVEVVVAEAVVEVVVEAVGGGAWWIRGEGFPAPQPKRRPITGWPAWDSLVQKLYVLDWEDSDEWFVPPKGPGDTELEREAKLERVKERRKHLKSLVRYNLVQGHVARAIPAKSRGYQFPCRVRKPKDDAGLDYMGQLPSEVVYFIFSFLDPVIDLPRASAVCHLWNAIASDPVFWIQPLRRRDIMGNTVLHLAASSIDEEVALRTCAYFIQRGAVVDVSNRRGDTPLIIATTLGHQALQLFLSRHSERYRMEVRVGWGHYNFEMDELMSIDAYQRVVEFLGAHMQRLYPCPAPRVVDGRSEPGSGFWMHKHLPRHAFKFLRHTREEFRDRPLDRWEVGLVRRRHLKTAATTTAVAAPVSAGQADESDAGRPPAAVVRYSALDTQHWLEVKQKRQRERDQRLAAALQRLGGGRAKKAPPPRIDHRGTFPPLPLQRGRGRGGRGGPPPAAARRRGRAPAGRLTREAAEEVAAEASEEEEVDEADEEEEEERTVEEEVEEEEGEDKGKEKLDE</sequence>
<dbReference type="Gene3D" id="1.20.1280.50">
    <property type="match status" value="1"/>
</dbReference>
<keyword evidence="1" id="KW-0040">ANK repeat</keyword>
<evidence type="ECO:0000259" key="3">
    <source>
        <dbReference type="PROSITE" id="PS50181"/>
    </source>
</evidence>
<feature type="region of interest" description="Disordered" evidence="2">
    <location>
        <begin position="491"/>
        <end position="512"/>
    </location>
</feature>
<dbReference type="InterPro" id="IPR001810">
    <property type="entry name" value="F-box_dom"/>
</dbReference>
<dbReference type="SUPFAM" id="SSF81383">
    <property type="entry name" value="F-box domain"/>
    <property type="match status" value="1"/>
</dbReference>
<feature type="repeat" description="ANK" evidence="1">
    <location>
        <begin position="326"/>
        <end position="362"/>
    </location>
</feature>
<dbReference type="GeneID" id="14913203"/>
<proteinExistence type="predicted"/>
<keyword evidence="5" id="KW-1185">Reference proteome</keyword>
<organism evidence="4 5">
    <name type="scientific">Acanthamoeba castellanii (strain ATCC 30010 / Neff)</name>
    <dbReference type="NCBI Taxonomy" id="1257118"/>
    <lineage>
        <taxon>Eukaryota</taxon>
        <taxon>Amoebozoa</taxon>
        <taxon>Discosea</taxon>
        <taxon>Longamoebia</taxon>
        <taxon>Centramoebida</taxon>
        <taxon>Acanthamoebidae</taxon>
        <taxon>Acanthamoeba</taxon>
    </lineage>
</organism>
<feature type="compositionally biased region" description="Acidic residues" evidence="2">
    <location>
        <begin position="83"/>
        <end position="95"/>
    </location>
</feature>
<feature type="compositionally biased region" description="Acidic residues" evidence="2">
    <location>
        <begin position="607"/>
        <end position="642"/>
    </location>
</feature>
<feature type="domain" description="F-box" evidence="3">
    <location>
        <begin position="272"/>
        <end position="319"/>
    </location>
</feature>
<accession>L8GK52</accession>
<dbReference type="Pfam" id="PF12937">
    <property type="entry name" value="F-box-like"/>
    <property type="match status" value="1"/>
</dbReference>
<evidence type="ECO:0000313" key="5">
    <source>
        <dbReference type="Proteomes" id="UP000011083"/>
    </source>
</evidence>
<dbReference type="OrthoDB" id="194358at2759"/>
<protein>
    <submittedName>
        <fullName evidence="4">Fbox domain containing protein</fullName>
    </submittedName>
</protein>
<reference evidence="4 5" key="1">
    <citation type="journal article" date="2013" name="Genome Biol.">
        <title>Genome of Acanthamoeba castellanii highlights extensive lateral gene transfer and early evolution of tyrosine kinase signaling.</title>
        <authorList>
            <person name="Clarke M."/>
            <person name="Lohan A.J."/>
            <person name="Liu B."/>
            <person name="Lagkouvardos I."/>
            <person name="Roy S."/>
            <person name="Zafar N."/>
            <person name="Bertelli C."/>
            <person name="Schilde C."/>
            <person name="Kianianmomeni A."/>
            <person name="Burglin T.R."/>
            <person name="Frech C."/>
            <person name="Turcotte B."/>
            <person name="Kopec K.O."/>
            <person name="Synnott J.M."/>
            <person name="Choo C."/>
            <person name="Paponov I."/>
            <person name="Finkler A."/>
            <person name="Soon Heng Tan C."/>
            <person name="Hutchins A.P."/>
            <person name="Weinmeier T."/>
            <person name="Rattei T."/>
            <person name="Chu J.S."/>
            <person name="Gimenez G."/>
            <person name="Irimia M."/>
            <person name="Rigden D.J."/>
            <person name="Fitzpatrick D.A."/>
            <person name="Lorenzo-Morales J."/>
            <person name="Bateman A."/>
            <person name="Chiu C.H."/>
            <person name="Tang P."/>
            <person name="Hegemann P."/>
            <person name="Fromm H."/>
            <person name="Raoult D."/>
            <person name="Greub G."/>
            <person name="Miranda-Saavedra D."/>
            <person name="Chen N."/>
            <person name="Nash P."/>
            <person name="Ginger M.L."/>
            <person name="Horn M."/>
            <person name="Schaap P."/>
            <person name="Caler L."/>
            <person name="Loftus B."/>
        </authorList>
    </citation>
    <scope>NUCLEOTIDE SEQUENCE [LARGE SCALE GENOMIC DNA]</scope>
    <source>
        <strain evidence="4 5">Neff</strain>
    </source>
</reference>
<feature type="compositionally biased region" description="Basic and acidic residues" evidence="2">
    <location>
        <begin position="32"/>
        <end position="43"/>
    </location>
</feature>
<dbReference type="PROSITE" id="PS50181">
    <property type="entry name" value="FBOX"/>
    <property type="match status" value="1"/>
</dbReference>